<dbReference type="SUPFAM" id="SSF56091">
    <property type="entry name" value="DNA ligase/mRNA capping enzyme, catalytic domain"/>
    <property type="match status" value="1"/>
</dbReference>
<dbReference type="EMBL" id="CADEPM010000003">
    <property type="protein sequence ID" value="CAB3402765.1"/>
    <property type="molecule type" value="Genomic_DNA"/>
</dbReference>
<dbReference type="Gene3D" id="3.30.470.30">
    <property type="entry name" value="DNA ligase/mRNA capping enzyme"/>
    <property type="match status" value="1"/>
</dbReference>
<dbReference type="PROSITE" id="PS50172">
    <property type="entry name" value="BRCT"/>
    <property type="match status" value="1"/>
</dbReference>
<dbReference type="GO" id="GO:0006310">
    <property type="term" value="P:DNA recombination"/>
    <property type="evidence" value="ECO:0007669"/>
    <property type="project" value="InterPro"/>
</dbReference>
<comment type="cofactor">
    <cofactor evidence="1">
        <name>Mg(2+)</name>
        <dbReference type="ChEBI" id="CHEBI:18420"/>
    </cofactor>
</comment>
<evidence type="ECO:0000256" key="12">
    <source>
        <dbReference type="ARBA" id="ARBA00023242"/>
    </source>
</evidence>
<dbReference type="Pfam" id="PF01068">
    <property type="entry name" value="DNA_ligase_A_M"/>
    <property type="match status" value="1"/>
</dbReference>
<evidence type="ECO:0000256" key="14">
    <source>
        <dbReference type="ARBA" id="ARBA00031942"/>
    </source>
</evidence>
<dbReference type="PROSITE" id="PS50160">
    <property type="entry name" value="DNA_LIGASE_A3"/>
    <property type="match status" value="1"/>
</dbReference>
<dbReference type="Gene3D" id="1.10.3260.10">
    <property type="entry name" value="DNA ligase, ATP-dependent, N-terminal domain"/>
    <property type="match status" value="1"/>
</dbReference>
<evidence type="ECO:0000256" key="11">
    <source>
        <dbReference type="ARBA" id="ARBA00023204"/>
    </source>
</evidence>
<dbReference type="InterPro" id="IPR029710">
    <property type="entry name" value="LIG4"/>
</dbReference>
<name>A0A8S1EPI3_9PELO</name>
<keyword evidence="9" id="KW-0067">ATP-binding</keyword>
<dbReference type="Proteomes" id="UP000494206">
    <property type="component" value="Unassembled WGS sequence"/>
</dbReference>
<sequence length="794" mass="91740">MSLQLTEKTETVTTTETCTEQPEEQFVIRLQTEPSTSERRHVVWSTETVDNEGMGKKKSKCCCIYKKPKTWQDSSSDTDSDCETGHCRGHVEKKKKDHSHDHDHDHQHDGDDNVDMVPLLRLVFSENERIRRFDMGTHKLACFLARAFSDSKEAYLCEIRKSTSETVRKLAVKVAYDYRNDKCKKNVMTVGQVNDALDFLAFGSIMMENSKFLKMQELVKNCSEDELEWIFNIMTRNVETSLGTSANKIFDWISPFAYTIWTQTLSLSEVMRGKVQLPERAKSGKKEVPDDYLFKMFTPMLLHKPKRNDWWSSIEAHAMPRFIMQIKYDGENILLHKKGNQYRWFTRNNNDFSKDYGDCSTDIGKLSNRIHQYFRPDLDTAIFNCELMLWDKILKRLCRHNDASTTSDSSILSYRHVKPDHNQQLTIVLFDILYYNGEDLFGAPLKQRLELLKMAALKKESKDTISVAEHVEGTCKQDVMNYFQKAMENNEEGIVVKRADSQYLKGERNAKNGWFKLKPSASKDCDLDLALVAIFPRAARYGRPLFKFAAMESFEEFRICLTLSYGLQEAVREQIRDYVGPLRPNPPKVLKTRFGTKPPPIPENEGGYIDPENWQVITITSNGVRNGKLIDPVMKIWRTDKSIYQMNKFDEFLEYESKISDCKLDDEGDNEEKCDETFEEKPSTSTPMMNGRITRKAIEAACRIPIKMKRLKVDSPLTGIEVAVLQGTSAPLRRKCEDILHYFGAFVVKNFTQRTQLIIATSSKRNYPKTAYAIKNAKKNTEVMHEVEGAFKIQ</sequence>
<accession>A0A8S1EPI3</accession>
<dbReference type="GO" id="GO:0005958">
    <property type="term" value="C:DNA-dependent protein kinase-DNA ligase 4 complex"/>
    <property type="evidence" value="ECO:0007669"/>
    <property type="project" value="TreeGrafter"/>
</dbReference>
<dbReference type="InterPro" id="IPR001357">
    <property type="entry name" value="BRCT_dom"/>
</dbReference>
<keyword evidence="5" id="KW-0479">Metal-binding</keyword>
<evidence type="ECO:0000256" key="6">
    <source>
        <dbReference type="ARBA" id="ARBA00022737"/>
    </source>
</evidence>
<evidence type="ECO:0000259" key="16">
    <source>
        <dbReference type="PROSITE" id="PS50160"/>
    </source>
</evidence>
<feature type="compositionally biased region" description="Basic and acidic residues" evidence="15">
    <location>
        <begin position="98"/>
        <end position="111"/>
    </location>
</feature>
<dbReference type="PANTHER" id="PTHR45997">
    <property type="entry name" value="DNA LIGASE 4"/>
    <property type="match status" value="1"/>
</dbReference>
<evidence type="ECO:0000259" key="17">
    <source>
        <dbReference type="PROSITE" id="PS50172"/>
    </source>
</evidence>
<keyword evidence="4" id="KW-0436">Ligase</keyword>
<reference evidence="18 19" key="1">
    <citation type="submission" date="2020-04" db="EMBL/GenBank/DDBJ databases">
        <authorList>
            <person name="Laetsch R D."/>
            <person name="Stevens L."/>
            <person name="Kumar S."/>
            <person name="Blaxter L. M."/>
        </authorList>
    </citation>
    <scope>NUCLEOTIDE SEQUENCE [LARGE SCALE GENOMIC DNA]</scope>
</reference>
<dbReference type="GO" id="GO:0003910">
    <property type="term" value="F:DNA ligase (ATP) activity"/>
    <property type="evidence" value="ECO:0007669"/>
    <property type="project" value="InterPro"/>
</dbReference>
<dbReference type="InterPro" id="IPR036599">
    <property type="entry name" value="DNA_ligase_N_sf"/>
</dbReference>
<evidence type="ECO:0000256" key="5">
    <source>
        <dbReference type="ARBA" id="ARBA00022723"/>
    </source>
</evidence>
<evidence type="ECO:0000313" key="19">
    <source>
        <dbReference type="Proteomes" id="UP000494206"/>
    </source>
</evidence>
<dbReference type="InterPro" id="IPR012308">
    <property type="entry name" value="DNA_ligase_ATP-dep_N"/>
</dbReference>
<dbReference type="InterPro" id="IPR011107">
    <property type="entry name" value="PPI_Ypi1"/>
</dbReference>
<evidence type="ECO:0000256" key="1">
    <source>
        <dbReference type="ARBA" id="ARBA00001946"/>
    </source>
</evidence>
<keyword evidence="7" id="KW-0547">Nucleotide-binding</keyword>
<keyword evidence="10" id="KW-0460">Magnesium</keyword>
<dbReference type="GO" id="GO:0003677">
    <property type="term" value="F:DNA binding"/>
    <property type="evidence" value="ECO:0007669"/>
    <property type="project" value="InterPro"/>
</dbReference>
<comment type="similarity">
    <text evidence="3">Belongs to the ATP-dependent DNA ligase family.</text>
</comment>
<dbReference type="GO" id="GO:0005524">
    <property type="term" value="F:ATP binding"/>
    <property type="evidence" value="ECO:0007669"/>
    <property type="project" value="UniProtKB-KW"/>
</dbReference>
<keyword evidence="19" id="KW-1185">Reference proteome</keyword>
<evidence type="ECO:0000256" key="4">
    <source>
        <dbReference type="ARBA" id="ARBA00022598"/>
    </source>
</evidence>
<protein>
    <recommendedName>
        <fullName evidence="14">DNA ligase IV</fullName>
    </recommendedName>
    <alternativeName>
        <fullName evidence="13">Polydeoxyribonucleotide synthase [ATP] 4</fullName>
    </alternativeName>
</protein>
<keyword evidence="12" id="KW-0539">Nucleus</keyword>
<keyword evidence="6" id="KW-0677">Repeat</keyword>
<dbReference type="GO" id="GO:0006303">
    <property type="term" value="P:double-strand break repair via nonhomologous end joining"/>
    <property type="evidence" value="ECO:0007669"/>
    <property type="project" value="TreeGrafter"/>
</dbReference>
<dbReference type="CDD" id="cd07903">
    <property type="entry name" value="Adenylation_DNA_ligase_IV"/>
    <property type="match status" value="1"/>
</dbReference>
<evidence type="ECO:0000256" key="2">
    <source>
        <dbReference type="ARBA" id="ARBA00004123"/>
    </source>
</evidence>
<evidence type="ECO:0000256" key="8">
    <source>
        <dbReference type="ARBA" id="ARBA00022763"/>
    </source>
</evidence>
<evidence type="ECO:0000256" key="10">
    <source>
        <dbReference type="ARBA" id="ARBA00022842"/>
    </source>
</evidence>
<feature type="domain" description="ATP-dependent DNA ligase family profile" evidence="16">
    <location>
        <begin position="418"/>
        <end position="543"/>
    </location>
</feature>
<feature type="region of interest" description="Disordered" evidence="15">
    <location>
        <begin position="91"/>
        <end position="112"/>
    </location>
</feature>
<feature type="domain" description="BRCT" evidence="17">
    <location>
        <begin position="712"/>
        <end position="786"/>
    </location>
</feature>
<gene>
    <name evidence="18" type="ORF">CBOVIS_LOCUS5339</name>
</gene>
<comment type="subcellular location">
    <subcellularLocation>
        <location evidence="2">Nucleus</location>
    </subcellularLocation>
</comment>
<dbReference type="OrthoDB" id="206088at2759"/>
<dbReference type="InterPro" id="IPR044125">
    <property type="entry name" value="Adenylation_DNA_ligase_IV"/>
</dbReference>
<dbReference type="Pfam" id="PF07491">
    <property type="entry name" value="PPI_Ypi1"/>
    <property type="match status" value="1"/>
</dbReference>
<dbReference type="GO" id="GO:0006297">
    <property type="term" value="P:nucleotide-excision repair, DNA gap filling"/>
    <property type="evidence" value="ECO:0007669"/>
    <property type="project" value="TreeGrafter"/>
</dbReference>
<comment type="caution">
    <text evidence="18">The sequence shown here is derived from an EMBL/GenBank/DDBJ whole genome shotgun (WGS) entry which is preliminary data.</text>
</comment>
<dbReference type="GO" id="GO:0032807">
    <property type="term" value="C:DNA ligase IV complex"/>
    <property type="evidence" value="ECO:0007669"/>
    <property type="project" value="TreeGrafter"/>
</dbReference>
<evidence type="ECO:0000313" key="18">
    <source>
        <dbReference type="EMBL" id="CAB3402765.1"/>
    </source>
</evidence>
<dbReference type="GO" id="GO:0046872">
    <property type="term" value="F:metal ion binding"/>
    <property type="evidence" value="ECO:0007669"/>
    <property type="project" value="UniProtKB-KW"/>
</dbReference>
<evidence type="ECO:0000256" key="9">
    <source>
        <dbReference type="ARBA" id="ARBA00022840"/>
    </source>
</evidence>
<evidence type="ECO:0000256" key="3">
    <source>
        <dbReference type="ARBA" id="ARBA00007572"/>
    </source>
</evidence>
<evidence type="ECO:0000256" key="13">
    <source>
        <dbReference type="ARBA" id="ARBA00030676"/>
    </source>
</evidence>
<dbReference type="Pfam" id="PF04675">
    <property type="entry name" value="DNA_ligase_A_N"/>
    <property type="match status" value="1"/>
</dbReference>
<evidence type="ECO:0000256" key="7">
    <source>
        <dbReference type="ARBA" id="ARBA00022741"/>
    </source>
</evidence>
<dbReference type="InterPro" id="IPR012310">
    <property type="entry name" value="DNA_ligase_ATP-dep_cent"/>
</dbReference>
<keyword evidence="11" id="KW-0234">DNA repair</keyword>
<dbReference type="AlphaFoldDB" id="A0A8S1EPI3"/>
<dbReference type="GO" id="GO:0004865">
    <property type="term" value="F:protein serine/threonine phosphatase inhibitor activity"/>
    <property type="evidence" value="ECO:0007669"/>
    <property type="project" value="InterPro"/>
</dbReference>
<evidence type="ECO:0000256" key="15">
    <source>
        <dbReference type="SAM" id="MobiDB-lite"/>
    </source>
</evidence>
<proteinExistence type="inferred from homology"/>
<organism evidence="18 19">
    <name type="scientific">Caenorhabditis bovis</name>
    <dbReference type="NCBI Taxonomy" id="2654633"/>
    <lineage>
        <taxon>Eukaryota</taxon>
        <taxon>Metazoa</taxon>
        <taxon>Ecdysozoa</taxon>
        <taxon>Nematoda</taxon>
        <taxon>Chromadorea</taxon>
        <taxon>Rhabditida</taxon>
        <taxon>Rhabditina</taxon>
        <taxon>Rhabditomorpha</taxon>
        <taxon>Rhabditoidea</taxon>
        <taxon>Rhabditidae</taxon>
        <taxon>Peloderinae</taxon>
        <taxon>Caenorhabditis</taxon>
    </lineage>
</organism>
<keyword evidence="8" id="KW-0227">DNA damage</keyword>
<dbReference type="PANTHER" id="PTHR45997:SF1">
    <property type="entry name" value="DNA LIGASE 4"/>
    <property type="match status" value="1"/>
</dbReference>